<gene>
    <name evidence="2" type="ORF">AMC99_02770</name>
</gene>
<dbReference type="AlphaFoldDB" id="A0A0M4LX54"/>
<protein>
    <submittedName>
        <fullName evidence="2">Uncharacterized protein</fullName>
    </submittedName>
</protein>
<dbReference type="PATRIC" id="fig|361183.4.peg.2723"/>
<dbReference type="EMBL" id="CP012669">
    <property type="protein sequence ID" value="ALE18041.1"/>
    <property type="molecule type" value="Genomic_DNA"/>
</dbReference>
<name>A0A0M4LX54_9SPHN</name>
<sequence length="125" mass="13824">MNDVLPHKHAHTQKVRDWRKSASDHVAYSLLVYTALQIFGTVHAMKSATDGSVSILPYLALIVLVAGIIPACRWFEKRWVALSDEESTDPALAGDFRRDMTLLWGLAIGLPFLLTGIFKFIAAAS</sequence>
<evidence type="ECO:0000256" key="1">
    <source>
        <dbReference type="SAM" id="Phobius"/>
    </source>
</evidence>
<evidence type="ECO:0000313" key="3">
    <source>
        <dbReference type="Proteomes" id="UP000057938"/>
    </source>
</evidence>
<dbReference type="KEGG" id="aep:AMC99_02770"/>
<evidence type="ECO:0000313" key="2">
    <source>
        <dbReference type="EMBL" id="ALE18041.1"/>
    </source>
</evidence>
<dbReference type="OrthoDB" id="7450715at2"/>
<feature type="transmembrane region" description="Helical" evidence="1">
    <location>
        <begin position="26"/>
        <end position="43"/>
    </location>
</feature>
<keyword evidence="1" id="KW-1133">Transmembrane helix</keyword>
<dbReference type="STRING" id="361183.AMC99_02770"/>
<accession>A0A0M4LX54</accession>
<dbReference type="Proteomes" id="UP000057938">
    <property type="component" value="Chromosome"/>
</dbReference>
<dbReference type="RefSeq" id="WP_061927363.1">
    <property type="nucleotide sequence ID" value="NZ_CP012669.1"/>
</dbReference>
<keyword evidence="1" id="KW-0812">Transmembrane</keyword>
<reference evidence="2 3" key="1">
    <citation type="submission" date="2015-09" db="EMBL/GenBank/DDBJ databases">
        <title>Complete genome sequence of a benzo[a]pyrene-degrading bacterium Altererythrobacter epoxidivorans CGMCC 1.7731T.</title>
        <authorList>
            <person name="Li Z."/>
            <person name="Cheng H."/>
            <person name="Huo Y."/>
            <person name="Xu X."/>
        </authorList>
    </citation>
    <scope>NUCLEOTIDE SEQUENCE [LARGE SCALE GENOMIC DNA]</scope>
    <source>
        <strain evidence="2 3">CGMCC 1.7731</strain>
    </source>
</reference>
<feature type="transmembrane region" description="Helical" evidence="1">
    <location>
        <begin position="55"/>
        <end position="75"/>
    </location>
</feature>
<feature type="transmembrane region" description="Helical" evidence="1">
    <location>
        <begin position="102"/>
        <end position="122"/>
    </location>
</feature>
<proteinExistence type="predicted"/>
<keyword evidence="1" id="KW-0472">Membrane</keyword>
<keyword evidence="3" id="KW-1185">Reference proteome</keyword>
<organism evidence="2 3">
    <name type="scientific">Altererythrobacter epoxidivorans</name>
    <dbReference type="NCBI Taxonomy" id="361183"/>
    <lineage>
        <taxon>Bacteria</taxon>
        <taxon>Pseudomonadati</taxon>
        <taxon>Pseudomonadota</taxon>
        <taxon>Alphaproteobacteria</taxon>
        <taxon>Sphingomonadales</taxon>
        <taxon>Erythrobacteraceae</taxon>
        <taxon>Altererythrobacter</taxon>
    </lineage>
</organism>